<reference evidence="2" key="1">
    <citation type="submission" date="2013-01" db="EMBL/GenBank/DDBJ databases">
        <title>Draft Genome Sequence of a Mulberry Tree, Morus notabilis C.K. Schneid.</title>
        <authorList>
            <person name="He N."/>
            <person name="Zhao S."/>
        </authorList>
    </citation>
    <scope>NUCLEOTIDE SEQUENCE</scope>
</reference>
<proteinExistence type="predicted"/>
<organism evidence="1 2">
    <name type="scientific">Morus notabilis</name>
    <dbReference type="NCBI Taxonomy" id="981085"/>
    <lineage>
        <taxon>Eukaryota</taxon>
        <taxon>Viridiplantae</taxon>
        <taxon>Streptophyta</taxon>
        <taxon>Embryophyta</taxon>
        <taxon>Tracheophyta</taxon>
        <taxon>Spermatophyta</taxon>
        <taxon>Magnoliopsida</taxon>
        <taxon>eudicotyledons</taxon>
        <taxon>Gunneridae</taxon>
        <taxon>Pentapetalae</taxon>
        <taxon>rosids</taxon>
        <taxon>fabids</taxon>
        <taxon>Rosales</taxon>
        <taxon>Moraceae</taxon>
        <taxon>Moreae</taxon>
        <taxon>Morus</taxon>
    </lineage>
</organism>
<sequence>MVANGFSGDASTYELFVDLVAKGIFRGGLGEGRTANRQWKDNRLQAAYEEAVQRALPTFDSAAVGIGPVRKKYEGNLHKFFRKAFEVSYLRRNLIPYLELDG</sequence>
<gene>
    <name evidence="1" type="ORF">L484_011780</name>
</gene>
<dbReference type="Proteomes" id="UP000030645">
    <property type="component" value="Unassembled WGS sequence"/>
</dbReference>
<keyword evidence="2" id="KW-1185">Reference proteome</keyword>
<name>W9SEB9_9ROSA</name>
<dbReference type="EMBL" id="KE346037">
    <property type="protein sequence ID" value="EXC24914.1"/>
    <property type="molecule type" value="Genomic_DNA"/>
</dbReference>
<evidence type="ECO:0000313" key="2">
    <source>
        <dbReference type="Proteomes" id="UP000030645"/>
    </source>
</evidence>
<accession>W9SEB9</accession>
<protein>
    <submittedName>
        <fullName evidence="1">Uncharacterized protein</fullName>
    </submittedName>
</protein>
<dbReference type="AlphaFoldDB" id="W9SEB9"/>
<evidence type="ECO:0000313" key="1">
    <source>
        <dbReference type="EMBL" id="EXC24914.1"/>
    </source>
</evidence>